<evidence type="ECO:0000256" key="2">
    <source>
        <dbReference type="ARBA" id="ARBA00022801"/>
    </source>
</evidence>
<name>A0ABW1HG18_9ACTN</name>
<keyword evidence="2 4" id="KW-0378">Hydrolase</keyword>
<gene>
    <name evidence="4" type="ORF">ACFQGL_31310</name>
</gene>
<evidence type="ECO:0000259" key="3">
    <source>
        <dbReference type="Pfam" id="PF13023"/>
    </source>
</evidence>
<evidence type="ECO:0000313" key="4">
    <source>
        <dbReference type="EMBL" id="MFC5927843.1"/>
    </source>
</evidence>
<dbReference type="Proteomes" id="UP001596226">
    <property type="component" value="Unassembled WGS sequence"/>
</dbReference>
<evidence type="ECO:0000313" key="5">
    <source>
        <dbReference type="Proteomes" id="UP001596226"/>
    </source>
</evidence>
<comment type="caution">
    <text evidence="4">The sequence shown here is derived from an EMBL/GenBank/DDBJ whole genome shotgun (WGS) entry which is preliminary data.</text>
</comment>
<reference evidence="5" key="1">
    <citation type="journal article" date="2019" name="Int. J. Syst. Evol. Microbiol.">
        <title>The Global Catalogue of Microorganisms (GCM) 10K type strain sequencing project: providing services to taxonomists for standard genome sequencing and annotation.</title>
        <authorList>
            <consortium name="The Broad Institute Genomics Platform"/>
            <consortium name="The Broad Institute Genome Sequencing Center for Infectious Disease"/>
            <person name="Wu L."/>
            <person name="Ma J."/>
        </authorList>
    </citation>
    <scope>NUCLEOTIDE SEQUENCE [LARGE SCALE GENOMIC DNA]</scope>
    <source>
        <strain evidence="5">CGMCC 4.7144</strain>
    </source>
</reference>
<keyword evidence="1" id="KW-0479">Metal-binding</keyword>
<evidence type="ECO:0000256" key="1">
    <source>
        <dbReference type="ARBA" id="ARBA00022723"/>
    </source>
</evidence>
<dbReference type="Pfam" id="PF13023">
    <property type="entry name" value="HD_3"/>
    <property type="match status" value="1"/>
</dbReference>
<dbReference type="PANTHER" id="PTHR11845:SF13">
    <property type="entry name" value="5'-DEOXYNUCLEOTIDASE HDDC2"/>
    <property type="match status" value="1"/>
</dbReference>
<accession>A0ABW1HG18</accession>
<dbReference type="Gene3D" id="1.10.3210.10">
    <property type="entry name" value="Hypothetical protein af1432"/>
    <property type="match status" value="1"/>
</dbReference>
<protein>
    <submittedName>
        <fullName evidence="4">HD family hydrolase</fullName>
    </submittedName>
</protein>
<sequence>MASPDSREEILDSLPVEVSLLRRLESLKELERQNPLGCSPRKERVAEHSWHIGIGVVLLAQYCPTDVDISRAVLLATVHDVVEAFVGDTFAFGNDVAGQQSREESAVAEICSKFPGPGATLLAGLWEEYESQSTPEARFVKGIDAFLPILLNFVNPENSSWREHSVSASKVTKRLERVATSLGPLADLNRRMISQAVAEGHLADG</sequence>
<dbReference type="RefSeq" id="WP_377516262.1">
    <property type="nucleotide sequence ID" value="NZ_JBHSQS010000042.1"/>
</dbReference>
<dbReference type="EMBL" id="JBHSQS010000042">
    <property type="protein sequence ID" value="MFC5927843.1"/>
    <property type="molecule type" value="Genomic_DNA"/>
</dbReference>
<proteinExistence type="predicted"/>
<feature type="domain" description="HD" evidence="3">
    <location>
        <begin position="25"/>
        <end position="177"/>
    </location>
</feature>
<dbReference type="GO" id="GO:0016787">
    <property type="term" value="F:hydrolase activity"/>
    <property type="evidence" value="ECO:0007669"/>
    <property type="project" value="UniProtKB-KW"/>
</dbReference>
<dbReference type="PANTHER" id="PTHR11845">
    <property type="entry name" value="5'-DEOXYNUCLEOTIDASE HDDC2"/>
    <property type="match status" value="1"/>
</dbReference>
<dbReference type="SUPFAM" id="SSF109604">
    <property type="entry name" value="HD-domain/PDEase-like"/>
    <property type="match status" value="1"/>
</dbReference>
<dbReference type="InterPro" id="IPR006674">
    <property type="entry name" value="HD_domain"/>
</dbReference>
<dbReference type="InterPro" id="IPR039356">
    <property type="entry name" value="YfbR/HDDC2"/>
</dbReference>
<keyword evidence="5" id="KW-1185">Reference proteome</keyword>
<organism evidence="4 5">
    <name type="scientific">Micromonospora vulcania</name>
    <dbReference type="NCBI Taxonomy" id="1441873"/>
    <lineage>
        <taxon>Bacteria</taxon>
        <taxon>Bacillati</taxon>
        <taxon>Actinomycetota</taxon>
        <taxon>Actinomycetes</taxon>
        <taxon>Micromonosporales</taxon>
        <taxon>Micromonosporaceae</taxon>
        <taxon>Micromonospora</taxon>
    </lineage>
</organism>